<evidence type="ECO:0000313" key="5">
    <source>
        <dbReference type="Proteomes" id="UP000467124"/>
    </source>
</evidence>
<dbReference type="InterPro" id="IPR000415">
    <property type="entry name" value="Nitroreductase-like"/>
</dbReference>
<dbReference type="InterPro" id="IPR023809">
    <property type="entry name" value="Thiopep_bacteriocin_synth_dom"/>
</dbReference>
<dbReference type="NCBIfam" id="TIGR03891">
    <property type="entry name" value="thiopep_ocin"/>
    <property type="match status" value="1"/>
</dbReference>
<dbReference type="PANTHER" id="PTHR43745">
    <property type="entry name" value="NITROREDUCTASE MJ1384-RELATED"/>
    <property type="match status" value="1"/>
</dbReference>
<organism evidence="4 5">
    <name type="scientific">Nocardiopsis alba</name>
    <dbReference type="NCBI Taxonomy" id="53437"/>
    <lineage>
        <taxon>Bacteria</taxon>
        <taxon>Bacillati</taxon>
        <taxon>Actinomycetota</taxon>
        <taxon>Actinomycetes</taxon>
        <taxon>Streptosporangiales</taxon>
        <taxon>Nocardiopsidaceae</taxon>
        <taxon>Nocardiopsis</taxon>
    </lineage>
</organism>
<proteinExistence type="predicted"/>
<dbReference type="GeneID" id="91392967"/>
<dbReference type="Proteomes" id="UP000467124">
    <property type="component" value="Unassembled WGS sequence"/>
</dbReference>
<dbReference type="RefSeq" id="WP_042284363.1">
    <property type="nucleotide sequence ID" value="NZ_BAZE01000010.1"/>
</dbReference>
<dbReference type="NCBIfam" id="TIGR03605">
    <property type="entry name" value="antibiot_sagB"/>
    <property type="match status" value="1"/>
</dbReference>
<evidence type="ECO:0000313" key="4">
    <source>
        <dbReference type="EMBL" id="MYR32642.1"/>
    </source>
</evidence>
<protein>
    <submittedName>
        <fullName evidence="4">SagB/ThcOx family dehydrogenase</fullName>
    </submittedName>
</protein>
<feature type="domain" description="Thiopeptide-type bacteriocin biosynthesis" evidence="3">
    <location>
        <begin position="8"/>
        <end position="294"/>
    </location>
</feature>
<dbReference type="Pfam" id="PF14028">
    <property type="entry name" value="Lant_dehydr_C"/>
    <property type="match status" value="1"/>
</dbReference>
<dbReference type="EMBL" id="WWHY01000001">
    <property type="protein sequence ID" value="MYR32642.1"/>
    <property type="molecule type" value="Genomic_DNA"/>
</dbReference>
<dbReference type="InterPro" id="IPR052544">
    <property type="entry name" value="Bacteriocin_Proc_Enz"/>
</dbReference>
<feature type="region of interest" description="Disordered" evidence="1">
    <location>
        <begin position="393"/>
        <end position="418"/>
    </location>
</feature>
<comment type="caution">
    <text evidence="4">The sequence shown here is derived from an EMBL/GenBank/DDBJ whole genome shotgun (WGS) entry which is preliminary data.</text>
</comment>
<dbReference type="InterPro" id="IPR029479">
    <property type="entry name" value="Nitroreductase"/>
</dbReference>
<dbReference type="CDD" id="cd02142">
    <property type="entry name" value="McbC_SagB-like_oxidoreductase"/>
    <property type="match status" value="1"/>
</dbReference>
<sequence>MTRTWSAVYVHLHRGRADIDSFLLEHLAPAARELVEGGHAEDWFYLRYWDGGPHVRARFLNADPDAVAGFAERMRVLAKETSASALELDRDSYYSDLPQADPERWHTDGDVLEAVYEPETERYGGPRALEVCEDFFCASTRISLAVLRSAPQPGQRQVVAVDLATLAFGALGFDDVEAVRQARGYHSTWDFSAEVARGDARARSEAERLFHASPSRWLQRRPKVERLVAGEGSSTHHLWHREMRATVDRLRRIDAEEGLANGIDRIMWSLLHMTCNRLGLDIDDERRISWLLSLSYPRWEPPGDYFEPGVSAPDRVYLEAGKYLPGTMAGEHAPREVAPEGERPGALAAPVVELPEPGPLTMTLGEALAERESAHGDLSSRMDLAELSDLLGHSAGLSRTRGGRTGRHRPPRTHPSPGAAYATEVWVLVRHVEGLEAGTYRYRAEGHRLLRADGPADVERLIELSPFLRAEADGRPGVVADGLGALVVLVGDLGRLREGYGQRALRLLLQECGHVAQNLSLCATALGLRSLVVSGFADDAANALLHLDGIDRTVLSLIPVGSGERG</sequence>
<dbReference type="Pfam" id="PF00881">
    <property type="entry name" value="Nitroreductase"/>
    <property type="match status" value="1"/>
</dbReference>
<feature type="compositionally biased region" description="Basic residues" evidence="1">
    <location>
        <begin position="401"/>
        <end position="412"/>
    </location>
</feature>
<dbReference type="SUPFAM" id="SSF55469">
    <property type="entry name" value="FMN-dependent nitroreductase-like"/>
    <property type="match status" value="1"/>
</dbReference>
<dbReference type="GO" id="GO:0016491">
    <property type="term" value="F:oxidoreductase activity"/>
    <property type="evidence" value="ECO:0007669"/>
    <property type="project" value="InterPro"/>
</dbReference>
<dbReference type="PANTHER" id="PTHR43745:SF2">
    <property type="entry name" value="NITROREDUCTASE MJ1384-RELATED"/>
    <property type="match status" value="1"/>
</dbReference>
<gene>
    <name evidence="4" type="ORF">GTW20_10240</name>
</gene>
<dbReference type="Gene3D" id="3.40.109.10">
    <property type="entry name" value="NADH Oxidase"/>
    <property type="match status" value="1"/>
</dbReference>
<name>A0A7K2IRM6_9ACTN</name>
<reference evidence="4 5" key="1">
    <citation type="journal article" date="2019" name="Nat. Commun.">
        <title>The antimicrobial potential of Streptomyces from insect microbiomes.</title>
        <authorList>
            <person name="Chevrette M.G."/>
            <person name="Carlson C.M."/>
            <person name="Ortega H.E."/>
            <person name="Thomas C."/>
            <person name="Ananiev G.E."/>
            <person name="Barns K.J."/>
            <person name="Book A.J."/>
            <person name="Cagnazzo J."/>
            <person name="Carlos C."/>
            <person name="Flanigan W."/>
            <person name="Grubbs K.J."/>
            <person name="Horn H.A."/>
            <person name="Hoffmann F.M."/>
            <person name="Klassen J.L."/>
            <person name="Knack J.J."/>
            <person name="Lewin G.R."/>
            <person name="McDonald B.R."/>
            <person name="Muller L."/>
            <person name="Melo W.G.P."/>
            <person name="Pinto-Tomas A.A."/>
            <person name="Schmitz A."/>
            <person name="Wendt-Pienkowski E."/>
            <person name="Wildman S."/>
            <person name="Zhao M."/>
            <person name="Zhang F."/>
            <person name="Bugni T.S."/>
            <person name="Andes D.R."/>
            <person name="Pupo M.T."/>
            <person name="Currie C.R."/>
        </authorList>
    </citation>
    <scope>NUCLEOTIDE SEQUENCE [LARGE SCALE GENOMIC DNA]</scope>
    <source>
        <strain evidence="4 5">SID5840</strain>
    </source>
</reference>
<evidence type="ECO:0000259" key="2">
    <source>
        <dbReference type="Pfam" id="PF00881"/>
    </source>
</evidence>
<dbReference type="AlphaFoldDB" id="A0A7K2IRM6"/>
<evidence type="ECO:0000256" key="1">
    <source>
        <dbReference type="SAM" id="MobiDB-lite"/>
    </source>
</evidence>
<feature type="domain" description="Nitroreductase" evidence="2">
    <location>
        <begin position="412"/>
        <end position="561"/>
    </location>
</feature>
<evidence type="ECO:0000259" key="3">
    <source>
        <dbReference type="Pfam" id="PF14028"/>
    </source>
</evidence>
<dbReference type="InterPro" id="IPR020051">
    <property type="entry name" value="SagB-type_dehydrogenase"/>
</dbReference>
<accession>A0A7K2IRM6</accession>